<proteinExistence type="predicted"/>
<name>A0A7W5C6N4_9BACL</name>
<dbReference type="AlphaFoldDB" id="A0A7W5C6N4"/>
<evidence type="ECO:0000313" key="1">
    <source>
        <dbReference type="EMBL" id="MBB3151912.1"/>
    </source>
</evidence>
<dbReference type="Proteomes" id="UP000518605">
    <property type="component" value="Unassembled WGS sequence"/>
</dbReference>
<dbReference type="EMBL" id="JACHXW010000004">
    <property type="protein sequence ID" value="MBB3151912.1"/>
    <property type="molecule type" value="Genomic_DNA"/>
</dbReference>
<reference evidence="1 2" key="1">
    <citation type="submission" date="2020-08" db="EMBL/GenBank/DDBJ databases">
        <title>Genomic Encyclopedia of Type Strains, Phase III (KMG-III): the genomes of soil and plant-associated and newly described type strains.</title>
        <authorList>
            <person name="Whitman W."/>
        </authorList>
    </citation>
    <scope>NUCLEOTIDE SEQUENCE [LARGE SCALE GENOMIC DNA]</scope>
    <source>
        <strain evidence="1 2">CECT 8234</strain>
    </source>
</reference>
<dbReference type="InterPro" id="IPR029058">
    <property type="entry name" value="AB_hydrolase_fold"/>
</dbReference>
<sequence>MSNINTKTIGKDYPYESRYATVNGHRLHYMDEGIGAPVVFLHGNPTWSYAFRNVIPYAQNAATQSRDGRSCEVKAYLSWV</sequence>
<organism evidence="1 2">
    <name type="scientific">Paenibacillus endophyticus</name>
    <dbReference type="NCBI Taxonomy" id="1294268"/>
    <lineage>
        <taxon>Bacteria</taxon>
        <taxon>Bacillati</taxon>
        <taxon>Bacillota</taxon>
        <taxon>Bacilli</taxon>
        <taxon>Bacillales</taxon>
        <taxon>Paenibacillaceae</taxon>
        <taxon>Paenibacillus</taxon>
    </lineage>
</organism>
<dbReference type="RefSeq" id="WP_183561301.1">
    <property type="nucleotide sequence ID" value="NZ_CBCSLB010000008.1"/>
</dbReference>
<protein>
    <submittedName>
        <fullName evidence="1">Pimeloyl-ACP methyl ester carboxylesterase</fullName>
    </submittedName>
</protein>
<dbReference type="Gene3D" id="3.40.50.1820">
    <property type="entry name" value="alpha/beta hydrolase"/>
    <property type="match status" value="1"/>
</dbReference>
<comment type="caution">
    <text evidence="1">The sequence shown here is derived from an EMBL/GenBank/DDBJ whole genome shotgun (WGS) entry which is preliminary data.</text>
</comment>
<keyword evidence="2" id="KW-1185">Reference proteome</keyword>
<accession>A0A7W5C6N4</accession>
<evidence type="ECO:0000313" key="2">
    <source>
        <dbReference type="Proteomes" id="UP000518605"/>
    </source>
</evidence>
<gene>
    <name evidence="1" type="ORF">FHS16_001958</name>
</gene>
<dbReference type="SUPFAM" id="SSF53474">
    <property type="entry name" value="alpha/beta-Hydrolases"/>
    <property type="match status" value="1"/>
</dbReference>